<organism evidence="8 9">
    <name type="scientific">Rehmannia glutinosa</name>
    <name type="common">Chinese foxglove</name>
    <dbReference type="NCBI Taxonomy" id="99300"/>
    <lineage>
        <taxon>Eukaryota</taxon>
        <taxon>Viridiplantae</taxon>
        <taxon>Streptophyta</taxon>
        <taxon>Embryophyta</taxon>
        <taxon>Tracheophyta</taxon>
        <taxon>Spermatophyta</taxon>
        <taxon>Magnoliopsida</taxon>
        <taxon>eudicotyledons</taxon>
        <taxon>Gunneridae</taxon>
        <taxon>Pentapetalae</taxon>
        <taxon>asterids</taxon>
        <taxon>lamiids</taxon>
        <taxon>Lamiales</taxon>
        <taxon>Orobanchaceae</taxon>
        <taxon>Rehmannieae</taxon>
        <taxon>Rehmannia</taxon>
    </lineage>
</organism>
<dbReference type="SUPFAM" id="SSF55008">
    <property type="entry name" value="HMA, heavy metal-associated domain"/>
    <property type="match status" value="1"/>
</dbReference>
<dbReference type="Proteomes" id="UP001318860">
    <property type="component" value="Unassembled WGS sequence"/>
</dbReference>
<evidence type="ECO:0000256" key="4">
    <source>
        <dbReference type="ARBA" id="ARBA00023289"/>
    </source>
</evidence>
<evidence type="ECO:0000256" key="2">
    <source>
        <dbReference type="ARBA" id="ARBA00022481"/>
    </source>
</evidence>
<gene>
    <name evidence="8" type="ORF">DH2020_020670</name>
</gene>
<evidence type="ECO:0000256" key="3">
    <source>
        <dbReference type="ARBA" id="ARBA00022723"/>
    </source>
</evidence>
<dbReference type="EMBL" id="JABTTQ020000011">
    <property type="protein sequence ID" value="KAK6146801.1"/>
    <property type="molecule type" value="Genomic_DNA"/>
</dbReference>
<dbReference type="PANTHER" id="PTHR45868:SF19">
    <property type="entry name" value="HEAVY METAL-ASSOCIATED ISOPRENYLATED PLANT PROTEIN 37"/>
    <property type="match status" value="1"/>
</dbReference>
<comment type="similarity">
    <text evidence="5">Belongs to the HIPP family.</text>
</comment>
<name>A0ABR0WIV5_REHGL</name>
<dbReference type="InterPro" id="IPR006121">
    <property type="entry name" value="HMA_dom"/>
</dbReference>
<dbReference type="CDD" id="cd00371">
    <property type="entry name" value="HMA"/>
    <property type="match status" value="1"/>
</dbReference>
<protein>
    <recommendedName>
        <fullName evidence="7">HMA domain-containing protein</fullName>
    </recommendedName>
</protein>
<comment type="subcellular location">
    <subcellularLocation>
        <location evidence="1">Membrane</location>
        <topology evidence="1">Peripheral membrane protein</topology>
    </subcellularLocation>
</comment>
<evidence type="ECO:0000259" key="7">
    <source>
        <dbReference type="PROSITE" id="PS50846"/>
    </source>
</evidence>
<evidence type="ECO:0000256" key="5">
    <source>
        <dbReference type="ARBA" id="ARBA00024045"/>
    </source>
</evidence>
<feature type="domain" description="HMA" evidence="7">
    <location>
        <begin position="12"/>
        <end position="75"/>
    </location>
</feature>
<reference evidence="8 9" key="1">
    <citation type="journal article" date="2021" name="Comput. Struct. Biotechnol. J.">
        <title>De novo genome assembly of the potent medicinal plant Rehmannia glutinosa using nanopore technology.</title>
        <authorList>
            <person name="Ma L."/>
            <person name="Dong C."/>
            <person name="Song C."/>
            <person name="Wang X."/>
            <person name="Zheng X."/>
            <person name="Niu Y."/>
            <person name="Chen S."/>
            <person name="Feng W."/>
        </authorList>
    </citation>
    <scope>NUCLEOTIDE SEQUENCE [LARGE SCALE GENOMIC DNA]</scope>
    <source>
        <strain evidence="8">DH-2019</strain>
    </source>
</reference>
<keyword evidence="6" id="KW-0175">Coiled coil</keyword>
<keyword evidence="4" id="KW-0449">Lipoprotein</keyword>
<evidence type="ECO:0000256" key="6">
    <source>
        <dbReference type="SAM" id="Coils"/>
    </source>
</evidence>
<sequence>MTKDEDFKLLKIQTCVLRVNIHCDGCKQKVKKILQRIEGVYQVNIDVEQQKVTISGSVDSDTLIKKLVKAGKHAEPWSQNTNHIQKQKASFFKEHNNKKNNGPKPNMVKNLEPLKNNQQQQKFSFLSEDEDCLDDDNDDEYDEEEDQMQLFRQKINQLALLKQQSEAAKKNIVANNVVVPNVNNSCNNGGKKGNFNPQLCDPNGQRGNGINSMMNLAGFHANGVNSNVSSGGFPANGLNNINGCQQFNQPSSSMVMMNMQNRQQQPQMMYNKSPFNPPTTGYYYNYGTVPYNYTQPGYGGDNHMFSDENTSSCSVM</sequence>
<feature type="coiled-coil region" evidence="6">
    <location>
        <begin position="141"/>
        <end position="171"/>
    </location>
</feature>
<keyword evidence="3" id="KW-0479">Metal-binding</keyword>
<evidence type="ECO:0000256" key="1">
    <source>
        <dbReference type="ARBA" id="ARBA00004170"/>
    </source>
</evidence>
<dbReference type="PANTHER" id="PTHR45868">
    <property type="entry name" value="HEAVY METAL-ASSOCIATED ISOPRENYLATED PLANT PROTEIN 33-RELATED"/>
    <property type="match status" value="1"/>
</dbReference>
<dbReference type="PROSITE" id="PS50846">
    <property type="entry name" value="HMA_2"/>
    <property type="match status" value="1"/>
</dbReference>
<accession>A0ABR0WIV5</accession>
<comment type="caution">
    <text evidence="8">The sequence shown here is derived from an EMBL/GenBank/DDBJ whole genome shotgun (WGS) entry which is preliminary data.</text>
</comment>
<evidence type="ECO:0000313" key="8">
    <source>
        <dbReference type="EMBL" id="KAK6146801.1"/>
    </source>
</evidence>
<dbReference type="InterPro" id="IPR036163">
    <property type="entry name" value="HMA_dom_sf"/>
</dbReference>
<keyword evidence="4" id="KW-0636">Prenylation</keyword>
<proteinExistence type="inferred from homology"/>
<evidence type="ECO:0000313" key="9">
    <source>
        <dbReference type="Proteomes" id="UP001318860"/>
    </source>
</evidence>
<dbReference type="Pfam" id="PF00403">
    <property type="entry name" value="HMA"/>
    <property type="match status" value="1"/>
</dbReference>
<keyword evidence="2" id="KW-0488">Methylation</keyword>
<keyword evidence="9" id="KW-1185">Reference proteome</keyword>
<dbReference type="Gene3D" id="3.30.70.100">
    <property type="match status" value="1"/>
</dbReference>